<reference evidence="7" key="1">
    <citation type="journal article" date="2013" name="PLoS ONE">
        <title>Metagenomic insights into the carbohydrate-active enzymes carried by the microorganisms adhering to solid digesta in the rumen of cows.</title>
        <authorList>
            <person name="Wang L."/>
            <person name="Hatem A."/>
            <person name="Catalyurek U.V."/>
            <person name="Morrison M."/>
            <person name="Yu Z."/>
        </authorList>
    </citation>
    <scope>NUCLEOTIDE SEQUENCE</scope>
</reference>
<protein>
    <submittedName>
        <fullName evidence="7">Transposase, IS605 OrfB family, central region</fullName>
    </submittedName>
</protein>
<dbReference type="GO" id="GO:0032196">
    <property type="term" value="P:transposition"/>
    <property type="evidence" value="ECO:0007669"/>
    <property type="project" value="UniProtKB-KW"/>
</dbReference>
<feature type="domain" description="Probable transposase IS891/IS1136/IS1341" evidence="5">
    <location>
        <begin position="208"/>
        <end position="314"/>
    </location>
</feature>
<evidence type="ECO:0000313" key="7">
    <source>
        <dbReference type="EMBL" id="AHF24498.1"/>
    </source>
</evidence>
<dbReference type="GO" id="GO:0003677">
    <property type="term" value="F:DNA binding"/>
    <property type="evidence" value="ECO:0007669"/>
    <property type="project" value="UniProtKB-KW"/>
</dbReference>
<dbReference type="Pfam" id="PF07282">
    <property type="entry name" value="Cas12f1-like_TNB"/>
    <property type="match status" value="1"/>
</dbReference>
<accession>W0FIA1</accession>
<evidence type="ECO:0000259" key="5">
    <source>
        <dbReference type="Pfam" id="PF01385"/>
    </source>
</evidence>
<evidence type="ECO:0000256" key="3">
    <source>
        <dbReference type="ARBA" id="ARBA00023125"/>
    </source>
</evidence>
<dbReference type="InterPro" id="IPR010095">
    <property type="entry name" value="Cas12f1-like_TNB"/>
</dbReference>
<evidence type="ECO:0000256" key="4">
    <source>
        <dbReference type="ARBA" id="ARBA00023172"/>
    </source>
</evidence>
<keyword evidence="3" id="KW-0238">DNA-binding</keyword>
<feature type="domain" description="Cas12f1-like TNB" evidence="6">
    <location>
        <begin position="335"/>
        <end position="412"/>
    </location>
</feature>
<evidence type="ECO:0000259" key="6">
    <source>
        <dbReference type="Pfam" id="PF07282"/>
    </source>
</evidence>
<evidence type="ECO:0000256" key="1">
    <source>
        <dbReference type="ARBA" id="ARBA00008761"/>
    </source>
</evidence>
<evidence type="ECO:0000256" key="2">
    <source>
        <dbReference type="ARBA" id="ARBA00022578"/>
    </source>
</evidence>
<sequence>MDNASKLSKCLYNAALFRIRQVFTGWDKKERTDNEKEIFEEIRVMQAAYPHIKVRRVLSYRALDAIMRANKNPDFFAGLPMQTSQRTLKEAVGVFKAWLSALKEYKRDPGKFTGRPRMPGYLKNDRHTFYISNQDAVLYPVYRDIDAGGIGAAGRKYDGAKLKLPLMKERLYLPHIPEGCRLKEVQVKPYYGNILLVLVLETENLTVSVSRPNMAGLDLGTDNIAAIVSTDHASRIYKGGAVLSESRSFHKRRAEAVSIITKGTKHKHADSAHLKRLSLHHDGFMRDVMHKVSTDIIRWCVEHGVGTLVIGTNRGWKQAMDMGKANNQSFGSVPHDMLRKLIAYKAAKEGIVIVEQEESYTSKADISAMDRMPVYGKEGGRPVFSGKSTARGLYMCRKGYTINADCSGAANILRKAFPDAWEGTEDFRFLAYPETIGFRDLHRARTA</sequence>
<dbReference type="GO" id="GO:0006310">
    <property type="term" value="P:DNA recombination"/>
    <property type="evidence" value="ECO:0007669"/>
    <property type="project" value="UniProtKB-KW"/>
</dbReference>
<dbReference type="NCBIfam" id="TIGR01766">
    <property type="entry name" value="IS200/IS605 family accessory protein TnpB-like domain"/>
    <property type="match status" value="1"/>
</dbReference>
<dbReference type="NCBIfam" id="NF040570">
    <property type="entry name" value="guided_TnpB"/>
    <property type="match status" value="1"/>
</dbReference>
<name>W0FIA1_9BACT</name>
<keyword evidence="4" id="KW-0233">DNA recombination</keyword>
<dbReference type="AlphaFoldDB" id="W0FIA1"/>
<keyword evidence="2" id="KW-0815">Transposition</keyword>
<comment type="similarity">
    <text evidence="1">In the C-terminal section; belongs to the transposase 35 family.</text>
</comment>
<dbReference type="EMBL" id="KC246795">
    <property type="protein sequence ID" value="AHF24498.1"/>
    <property type="molecule type" value="Genomic_DNA"/>
</dbReference>
<organism evidence="7">
    <name type="scientific">uncultured bacterium Contig26</name>
    <dbReference type="NCBI Taxonomy" id="1393545"/>
    <lineage>
        <taxon>Bacteria</taxon>
        <taxon>environmental samples</taxon>
    </lineage>
</organism>
<dbReference type="Pfam" id="PF01385">
    <property type="entry name" value="OrfB_IS605"/>
    <property type="match status" value="1"/>
</dbReference>
<dbReference type="InterPro" id="IPR001959">
    <property type="entry name" value="Transposase"/>
</dbReference>
<proteinExistence type="inferred from homology"/>